<keyword evidence="3" id="KW-1185">Reference proteome</keyword>
<evidence type="ECO:0000256" key="1">
    <source>
        <dbReference type="SAM" id="MobiDB-lite"/>
    </source>
</evidence>
<accession>F9WLI0</accession>
<proteinExistence type="predicted"/>
<organism evidence="2 3">
    <name type="scientific">Trypanosoma vivax (strain Y486)</name>
    <dbReference type="NCBI Taxonomy" id="1055687"/>
    <lineage>
        <taxon>Eukaryota</taxon>
        <taxon>Discoba</taxon>
        <taxon>Euglenozoa</taxon>
        <taxon>Kinetoplastea</taxon>
        <taxon>Metakinetoplastina</taxon>
        <taxon>Trypanosomatida</taxon>
        <taxon>Trypanosomatidae</taxon>
        <taxon>Trypanosoma</taxon>
        <taxon>Duttonella</taxon>
    </lineage>
</organism>
<protein>
    <submittedName>
        <fullName evidence="2">Uncharacterized protein</fullName>
    </submittedName>
</protein>
<dbReference type="EMBL" id="CAEX01001007">
    <property type="protein sequence ID" value="CCD18372.1"/>
    <property type="molecule type" value="Genomic_DNA"/>
</dbReference>
<name>F9WLI0_TRYVY</name>
<gene>
    <name evidence="2" type="ORF">TvY486_0000940</name>
</gene>
<dbReference type="Proteomes" id="UP000009027">
    <property type="component" value="Unassembled WGS sequence"/>
</dbReference>
<feature type="compositionally biased region" description="Basic and acidic residues" evidence="1">
    <location>
        <begin position="192"/>
        <end position="214"/>
    </location>
</feature>
<evidence type="ECO:0000313" key="2">
    <source>
        <dbReference type="EMBL" id="CCD18372.1"/>
    </source>
</evidence>
<sequence length="244" mass="26888">MLCVRPFLRLSARVGQVGQRPTNKQSHRPPYCGLQAGHDAGDRKAATLPVSAVAPLSVGLRLVKVVRGARRRRSAAHASPCRSHFAWRARRAQHCTADERFGHSSHKSFFARESAISAETGRLASSRALCCRVRRCSREESALSRAAAGGQLCDADRLFASGRPQLGTRRRHAETHGAPASELPRRALFSGGKREGQRTASNGERRRPPRRDVARSSGRRTSREGQERGGRDLRWGGQEEDEKS</sequence>
<reference evidence="2 3" key="1">
    <citation type="journal article" date="2012" name="Proc. Natl. Acad. Sci. U.S.A.">
        <title>Antigenic diversity is generated by distinct evolutionary mechanisms in African trypanosome species.</title>
        <authorList>
            <person name="Jackson A.P."/>
            <person name="Berry A."/>
            <person name="Aslett M."/>
            <person name="Allison H.C."/>
            <person name="Burton P."/>
            <person name="Vavrova-Anderson J."/>
            <person name="Brown R."/>
            <person name="Browne H."/>
            <person name="Corton N."/>
            <person name="Hauser H."/>
            <person name="Gamble J."/>
            <person name="Gilderthorp R."/>
            <person name="Marcello L."/>
            <person name="McQuillan J."/>
            <person name="Otto T.D."/>
            <person name="Quail M.A."/>
            <person name="Sanders M.J."/>
            <person name="van Tonder A."/>
            <person name="Ginger M.L."/>
            <person name="Field M.C."/>
            <person name="Barry J.D."/>
            <person name="Hertz-Fowler C."/>
            <person name="Berriman M."/>
        </authorList>
    </citation>
    <scope>NUCLEOTIDE SEQUENCE</scope>
    <source>
        <strain evidence="2 3">Y486</strain>
    </source>
</reference>
<dbReference type="VEuPathDB" id="TriTrypDB:TvY486_0000940"/>
<feature type="region of interest" description="Disordered" evidence="1">
    <location>
        <begin position="164"/>
        <end position="244"/>
    </location>
</feature>
<dbReference type="AlphaFoldDB" id="F9WLI0"/>
<feature type="compositionally biased region" description="Basic and acidic residues" evidence="1">
    <location>
        <begin position="221"/>
        <end position="234"/>
    </location>
</feature>
<evidence type="ECO:0000313" key="3">
    <source>
        <dbReference type="Proteomes" id="UP000009027"/>
    </source>
</evidence>